<feature type="signal peptide" evidence="1">
    <location>
        <begin position="1"/>
        <end position="17"/>
    </location>
</feature>
<accession>A0A1G8EDD4</accession>
<evidence type="ECO:0000256" key="1">
    <source>
        <dbReference type="SAM" id="SignalP"/>
    </source>
</evidence>
<gene>
    <name evidence="3" type="ORF">SAMN05192573_111193</name>
</gene>
<evidence type="ECO:0000313" key="4">
    <source>
        <dbReference type="Proteomes" id="UP000199705"/>
    </source>
</evidence>
<dbReference type="RefSeq" id="WP_091171550.1">
    <property type="nucleotide sequence ID" value="NZ_FNCG01000011.1"/>
</dbReference>
<evidence type="ECO:0000259" key="2">
    <source>
        <dbReference type="Pfam" id="PF11827"/>
    </source>
</evidence>
<dbReference type="Pfam" id="PF11827">
    <property type="entry name" value="DUF3347"/>
    <property type="match status" value="1"/>
</dbReference>
<feature type="domain" description="DUF3347" evidence="2">
    <location>
        <begin position="54"/>
        <end position="128"/>
    </location>
</feature>
<dbReference type="PROSITE" id="PS51257">
    <property type="entry name" value="PROKAR_LIPOPROTEIN"/>
    <property type="match status" value="1"/>
</dbReference>
<proteinExistence type="predicted"/>
<dbReference type="InterPro" id="IPR021782">
    <property type="entry name" value="DUF3347"/>
</dbReference>
<dbReference type="EMBL" id="FNCG01000011">
    <property type="protein sequence ID" value="SDH67955.1"/>
    <property type="molecule type" value="Genomic_DNA"/>
</dbReference>
<protein>
    <recommendedName>
        <fullName evidence="2">DUF3347 domain-containing protein</fullName>
    </recommendedName>
</protein>
<evidence type="ECO:0000313" key="3">
    <source>
        <dbReference type="EMBL" id="SDH67955.1"/>
    </source>
</evidence>
<name>A0A1G8EDD4_9SPHI</name>
<organism evidence="3 4">
    <name type="scientific">Mucilaginibacter gossypii</name>
    <dbReference type="NCBI Taxonomy" id="551996"/>
    <lineage>
        <taxon>Bacteria</taxon>
        <taxon>Pseudomonadati</taxon>
        <taxon>Bacteroidota</taxon>
        <taxon>Sphingobacteriia</taxon>
        <taxon>Sphingobacteriales</taxon>
        <taxon>Sphingobacteriaceae</taxon>
        <taxon>Mucilaginibacter</taxon>
    </lineage>
</organism>
<reference evidence="4" key="1">
    <citation type="submission" date="2016-10" db="EMBL/GenBank/DDBJ databases">
        <authorList>
            <person name="Varghese N."/>
            <person name="Submissions S."/>
        </authorList>
    </citation>
    <scope>NUCLEOTIDE SEQUENCE [LARGE SCALE GENOMIC DNA]</scope>
    <source>
        <strain evidence="4">Gh-67</strain>
    </source>
</reference>
<feature type="chain" id="PRO_5011609211" description="DUF3347 domain-containing protein" evidence="1">
    <location>
        <begin position="18"/>
        <end position="177"/>
    </location>
</feature>
<dbReference type="AlphaFoldDB" id="A0A1G8EDD4"/>
<dbReference type="Proteomes" id="UP000199705">
    <property type="component" value="Unassembled WGS sequence"/>
</dbReference>
<keyword evidence="1" id="KW-0732">Signal</keyword>
<dbReference type="STRING" id="551996.SAMN05192573_111193"/>
<keyword evidence="4" id="KW-1185">Reference proteome</keyword>
<sequence length="177" mass="18733">MKIIKGFCFLAALAVAAACNQPAKQQDTAKVDTTVAAKPEAETQVADTGNTSDVFKAYIALKDEFIKSDPTGIKTAATALEGKLSGIKGCSETAAVAHQISNAADIKAQREAFLVLSKDVIALVKGAKFKSAPIYVDFCPMADGGKGGYWLSSTKPIVNPYFPEHMKECGTVKEQIN</sequence>